<feature type="transmembrane region" description="Helical" evidence="6">
    <location>
        <begin position="674"/>
        <end position="695"/>
    </location>
</feature>
<feature type="transmembrane region" description="Helical" evidence="6">
    <location>
        <begin position="550"/>
        <end position="570"/>
    </location>
</feature>
<feature type="compositionally biased region" description="Low complexity" evidence="5">
    <location>
        <begin position="412"/>
        <end position="427"/>
    </location>
</feature>
<feature type="region of interest" description="Disordered" evidence="5">
    <location>
        <begin position="412"/>
        <end position="461"/>
    </location>
</feature>
<keyword evidence="9" id="KW-1185">Reference proteome</keyword>
<organism evidence="8 9">
    <name type="scientific">Atractosteus spatula</name>
    <name type="common">Alligator gar</name>
    <name type="synonym">Lepisosteus spatula</name>
    <dbReference type="NCBI Taxonomy" id="7917"/>
    <lineage>
        <taxon>Eukaryota</taxon>
        <taxon>Metazoa</taxon>
        <taxon>Chordata</taxon>
        <taxon>Craniata</taxon>
        <taxon>Vertebrata</taxon>
        <taxon>Euteleostomi</taxon>
        <taxon>Actinopterygii</taxon>
        <taxon>Neopterygii</taxon>
        <taxon>Holostei</taxon>
        <taxon>Semionotiformes</taxon>
        <taxon>Lepisosteidae</taxon>
        <taxon>Atractosteus</taxon>
    </lineage>
</organism>
<protein>
    <submittedName>
        <fullName evidence="8">GP146 protein</fullName>
    </submittedName>
</protein>
<dbReference type="CDD" id="cd14990">
    <property type="entry name" value="7tmA_GPR146"/>
    <property type="match status" value="1"/>
</dbReference>
<feature type="transmembrane region" description="Helical" evidence="6">
    <location>
        <begin position="511"/>
        <end position="530"/>
    </location>
</feature>
<evidence type="ECO:0000313" key="9">
    <source>
        <dbReference type="Proteomes" id="UP000736164"/>
    </source>
</evidence>
<feature type="transmembrane region" description="Helical" evidence="6">
    <location>
        <begin position="715"/>
        <end position="738"/>
    </location>
</feature>
<evidence type="ECO:0000256" key="2">
    <source>
        <dbReference type="ARBA" id="ARBA00022692"/>
    </source>
</evidence>
<dbReference type="Proteomes" id="UP000736164">
    <property type="component" value="Unassembled WGS sequence"/>
</dbReference>
<dbReference type="AlphaFoldDB" id="A0A8J7NUW0"/>
<gene>
    <name evidence="8" type="primary">Gpr146</name>
    <name evidence="8" type="ORF">GTO95_0013413</name>
</gene>
<dbReference type="Gene3D" id="1.20.1070.10">
    <property type="entry name" value="Rhodopsin 7-helix transmembrane proteins"/>
    <property type="match status" value="2"/>
</dbReference>
<dbReference type="PRINTS" id="PR00237">
    <property type="entry name" value="GPCRRHODOPSN"/>
</dbReference>
<evidence type="ECO:0000313" key="8">
    <source>
        <dbReference type="EMBL" id="MBN3320112.1"/>
    </source>
</evidence>
<feature type="domain" description="G-protein coupled receptors family 1 profile" evidence="7">
    <location>
        <begin position="44"/>
        <end position="296"/>
    </location>
</feature>
<feature type="transmembrane region" description="Helical" evidence="6">
    <location>
        <begin position="641"/>
        <end position="662"/>
    </location>
</feature>
<feature type="non-terminal residue" evidence="8">
    <location>
        <position position="792"/>
    </location>
</feature>
<feature type="transmembrane region" description="Helical" evidence="6">
    <location>
        <begin position="149"/>
        <end position="168"/>
    </location>
</feature>
<feature type="transmembrane region" description="Helical" evidence="6">
    <location>
        <begin position="31"/>
        <end position="54"/>
    </location>
</feature>
<dbReference type="SUPFAM" id="SSF81321">
    <property type="entry name" value="Family A G protein-coupled receptor-like"/>
    <property type="match status" value="2"/>
</dbReference>
<evidence type="ECO:0000256" key="5">
    <source>
        <dbReference type="SAM" id="MobiDB-lite"/>
    </source>
</evidence>
<dbReference type="PANTHER" id="PTHR37680:SF1">
    <property type="entry name" value="C130050O18RIK PROTEIN"/>
    <property type="match status" value="1"/>
</dbReference>
<feature type="compositionally biased region" description="Polar residues" evidence="5">
    <location>
        <begin position="428"/>
        <end position="440"/>
    </location>
</feature>
<dbReference type="InterPro" id="IPR037487">
    <property type="entry name" value="GPR146"/>
</dbReference>
<accession>A0A8J7NUW0</accession>
<dbReference type="EMBL" id="JAAWVO010050897">
    <property type="protein sequence ID" value="MBN3320112.1"/>
    <property type="molecule type" value="Genomic_DNA"/>
</dbReference>
<evidence type="ECO:0000256" key="1">
    <source>
        <dbReference type="ARBA" id="ARBA00004370"/>
    </source>
</evidence>
<dbReference type="Pfam" id="PF00001">
    <property type="entry name" value="7tm_1"/>
    <property type="match status" value="1"/>
</dbReference>
<feature type="transmembrane region" description="Helical" evidence="6">
    <location>
        <begin position="189"/>
        <end position="211"/>
    </location>
</feature>
<dbReference type="InterPro" id="IPR017452">
    <property type="entry name" value="GPCR_Rhodpsn_7TM"/>
</dbReference>
<evidence type="ECO:0000256" key="4">
    <source>
        <dbReference type="ARBA" id="ARBA00023136"/>
    </source>
</evidence>
<feature type="transmembrane region" description="Helical" evidence="6">
    <location>
        <begin position="590"/>
        <end position="611"/>
    </location>
</feature>
<dbReference type="PANTHER" id="PTHR37680">
    <property type="entry name" value="C130050O18RIK PROTEIN"/>
    <property type="match status" value="1"/>
</dbReference>
<feature type="compositionally biased region" description="Low complexity" evidence="5">
    <location>
        <begin position="441"/>
        <end position="461"/>
    </location>
</feature>
<dbReference type="InterPro" id="IPR000276">
    <property type="entry name" value="GPCR_Rhodpsn"/>
</dbReference>
<keyword evidence="2 6" id="KW-0812">Transmembrane</keyword>
<evidence type="ECO:0000256" key="3">
    <source>
        <dbReference type="ARBA" id="ARBA00022989"/>
    </source>
</evidence>
<keyword evidence="4 6" id="KW-0472">Membrane</keyword>
<sequence>MWSCMFYNETDHSVDHQLCQDFGLVLSVFSLIYLIVCFPVGLCYNALLVVVNLYNKVSMTMPDVYFVNMAIAGLVLNIVAPIELLGPSYTRWPIWDYNNEIYITLLILFNISSLVIMYSTTLLSLDYYIERALPRTYMSSVYNTKHVCGFIWGGAVLTSFSSLLFYVCNHVSTKIIECSKMQNKEAADAIMMFIGYVVPAIAVLYALVLILRIRKESTPLDQDSGRLDPSIHRLLLTSVCMQFALWTPYYMTLLVHTLSGAQGRYLSRPQITVYYFVRCLAELLAFSSSFAMPLTYRHMNKNFPHKLQRLLAKLRCGRPGCSHERSAVQQSPLVAAARAGGALSDSPSFGKAPFSEMGLCVVLSLSAAERRGLLVPAHPPCGSFRIQNEQQLQLDSAERAGLMLAAGAVKLSSSSTGSSYGTSTTTTELPSQDSAESNTRTSTAALEETSTATTTTLLETSTTTEGRSLGKDIAALDWCYLSLALVGLIASGFILYSYLKSYRTGCTFRKLDILVGALSISDSFIILYSIPTILLPYSKITNPSCAVFSFFFNFAYLNVQFLHVLVGCFLKWEQSHARVALVRKAVGHPAMCVALSALAAFLCSVLITGLLGTHEGIHQNIACQLDPPEASPQYDIAKFSLGFLLPYLLLMGLLITCCVVWIRDKVSFPSRLKACSGILAVGLTAFFSRLVYNSILVHRSGLKSDTGEGSLWKQALTHSAELVLFSACCLELVLLVFLCQPCRDARRDVVRHLQHCCQSISRREANRNIMEPHIEIGKDDPMNSLNSDNQES</sequence>
<proteinExistence type="predicted"/>
<reference evidence="8" key="1">
    <citation type="journal article" date="2021" name="Cell">
        <title>Tracing the genetic footprints of vertebrate landing in non-teleost ray-finned fishes.</title>
        <authorList>
            <person name="Bi X."/>
            <person name="Wang K."/>
            <person name="Yang L."/>
            <person name="Pan H."/>
            <person name="Jiang H."/>
            <person name="Wei Q."/>
            <person name="Fang M."/>
            <person name="Yu H."/>
            <person name="Zhu C."/>
            <person name="Cai Y."/>
            <person name="He Y."/>
            <person name="Gan X."/>
            <person name="Zeng H."/>
            <person name="Yu D."/>
            <person name="Zhu Y."/>
            <person name="Jiang H."/>
            <person name="Qiu Q."/>
            <person name="Yang H."/>
            <person name="Zhang Y.E."/>
            <person name="Wang W."/>
            <person name="Zhu M."/>
            <person name="He S."/>
            <person name="Zhang G."/>
        </authorList>
    </citation>
    <scope>NUCLEOTIDE SEQUENCE</scope>
    <source>
        <strain evidence="8">Allg_001</strain>
    </source>
</reference>
<feature type="transmembrane region" description="Helical" evidence="6">
    <location>
        <begin position="480"/>
        <end position="499"/>
    </location>
</feature>
<comment type="subcellular location">
    <subcellularLocation>
        <location evidence="1">Membrane</location>
    </subcellularLocation>
</comment>
<evidence type="ECO:0000259" key="7">
    <source>
        <dbReference type="PROSITE" id="PS50262"/>
    </source>
</evidence>
<feature type="transmembrane region" description="Helical" evidence="6">
    <location>
        <begin position="66"/>
        <end position="89"/>
    </location>
</feature>
<evidence type="ECO:0000256" key="6">
    <source>
        <dbReference type="SAM" id="Phobius"/>
    </source>
</evidence>
<name>A0A8J7NUW0_ATRSP</name>
<dbReference type="GO" id="GO:0004930">
    <property type="term" value="F:G protein-coupled receptor activity"/>
    <property type="evidence" value="ECO:0007669"/>
    <property type="project" value="InterPro"/>
</dbReference>
<feature type="non-terminal residue" evidence="8">
    <location>
        <position position="1"/>
    </location>
</feature>
<feature type="transmembrane region" description="Helical" evidence="6">
    <location>
        <begin position="101"/>
        <end position="129"/>
    </location>
</feature>
<feature type="transmembrane region" description="Helical" evidence="6">
    <location>
        <begin position="273"/>
        <end position="296"/>
    </location>
</feature>
<comment type="caution">
    <text evidence="8">The sequence shown here is derived from an EMBL/GenBank/DDBJ whole genome shotgun (WGS) entry which is preliminary data.</text>
</comment>
<dbReference type="PROSITE" id="PS50262">
    <property type="entry name" value="G_PROTEIN_RECEP_F1_2"/>
    <property type="match status" value="1"/>
</dbReference>
<dbReference type="GO" id="GO:0016020">
    <property type="term" value="C:membrane"/>
    <property type="evidence" value="ECO:0007669"/>
    <property type="project" value="UniProtKB-SubCell"/>
</dbReference>
<keyword evidence="3 6" id="KW-1133">Transmembrane helix</keyword>